<keyword evidence="3" id="KW-1185">Reference proteome</keyword>
<gene>
    <name evidence="2" type="ORF">MCOR_28486</name>
</gene>
<organism evidence="2 3">
    <name type="scientific">Mytilus coruscus</name>
    <name type="common">Sea mussel</name>
    <dbReference type="NCBI Taxonomy" id="42192"/>
    <lineage>
        <taxon>Eukaryota</taxon>
        <taxon>Metazoa</taxon>
        <taxon>Spiralia</taxon>
        <taxon>Lophotrochozoa</taxon>
        <taxon>Mollusca</taxon>
        <taxon>Bivalvia</taxon>
        <taxon>Autobranchia</taxon>
        <taxon>Pteriomorphia</taxon>
        <taxon>Mytilida</taxon>
        <taxon>Mytiloidea</taxon>
        <taxon>Mytilidae</taxon>
        <taxon>Mytilinae</taxon>
        <taxon>Mytilus</taxon>
    </lineage>
</organism>
<dbReference type="PANTHER" id="PTHR46704:SF1">
    <property type="entry name" value="TELOMERE LENGTH REGULATION PROTEIN TEL2 HOMOLOG"/>
    <property type="match status" value="1"/>
</dbReference>
<evidence type="ECO:0000313" key="3">
    <source>
        <dbReference type="Proteomes" id="UP000507470"/>
    </source>
</evidence>
<dbReference type="PANTHER" id="PTHR46704">
    <property type="entry name" value="CXC DOMAIN-CONTAINING PROTEIN-RELATED"/>
    <property type="match status" value="1"/>
</dbReference>
<evidence type="ECO:0000313" key="2">
    <source>
        <dbReference type="EMBL" id="CAC5393641.1"/>
    </source>
</evidence>
<name>A0A6J8CDF9_MYTCO</name>
<keyword evidence="1" id="KW-0175">Coiled coil</keyword>
<protein>
    <submittedName>
        <fullName evidence="2">Uncharacterized protein</fullName>
    </submittedName>
</protein>
<proteinExistence type="predicted"/>
<accession>A0A6J8CDF9</accession>
<evidence type="ECO:0000256" key="1">
    <source>
        <dbReference type="SAM" id="Coils"/>
    </source>
</evidence>
<dbReference type="EMBL" id="CACVKT020005205">
    <property type="protein sequence ID" value="CAC5393641.1"/>
    <property type="molecule type" value="Genomic_DNA"/>
</dbReference>
<dbReference type="AlphaFoldDB" id="A0A6J8CDF9"/>
<dbReference type="OrthoDB" id="6069878at2759"/>
<sequence>MDTCIICNDDIQNGNKTVELRENGSIGINNARRERGDTIATRTGQLVHEHYRRSYVNPKVIKGLKRKSTSPAPLVTPPTIRSEKQFSFQEDCLFCGNSTIERTAKRRLFDVHAVQTTEFQTTVEQICIERNDEWATEVKRRIEFARDLHAVDAIYHSSCSTNFRTGKNVPHLFSPKTDKSQIKRGRPNTNNQHFLKVLDFLEDNEDEQLTIKDLVDRMKVLCGDEAYSQPYMKQKVQEHYGTSILITELNGKENVVTCRQTASTIIHNFYKESKLNKSDEDSKLFLIKTAAALIKTEIRSMPVDKNFYPSNNDILSHEKHIPESLAVFLKVLFSEKDASLKISSIGQAIMQTTRPRLVIEPLQIGLAIQMHHIGSEIRNICCYLETRKNNVADNVDHNICTIDGNNTFHGMGIISCITPGLEKAPIHIPRLDVTTEKILACGQINMYHYNADKHKGFTSLKFPELQSLRGRVLNNSWKIDTLGHVKRQLKSPIPEWSGTMQMFQQGSSTGVSDITFLPMIDLNPSDMSCVYSTLLFVSKEASRQGRTPVITFDQPLYWKSVMITSGEECSNIIVRLGAFHTEMSFLGSIGRIISGSGLKEVLELIHAPNAVTHMLYGKAVSRAVRGFMLVDTALHTLMTNEIFGHDVSEEHENEINHTLSIEHPLIMEACEIYDRLQEEKISLEDALESQTLQAIQELLQKKRNELKLSRTSKLWLKDRGLAATFINTEMLPYLAASGHNLYTKSAYFYLSQMQNLESDHPDIHAHFMNGKHVVRRSDRFWAGLSTDLVIEQMLMRSGGLTRGRGIGEIQRALWLLSIPTLAEYNHAMQQLTGTGYKTSDKQIENSKTRMERDNKDSNLLTEFLTDRNPFTKDKTLRNIETGMVADSDANADEAKTVIDKIIESIAGNLVSEISFKKKDQIVTLDAKRPSGSNIFQQPQVDPQLMFQRLTAVGQESLNNTAEYELSSFPSSLFEANGLPKQAAKATLADAVWNVVDCYAQELQQTNVVHVIDGGSLLYRIPWFKGQTFSQICMKYIDHIRKRFSNPTIVMDGYNSSSTKDITHLRRSKGAQSNTITFTKDMPLRIKKETFLLNQSNKQRFVEILMDTFQEHSVEAIQAKEDAD</sequence>
<reference evidence="2 3" key="1">
    <citation type="submission" date="2020-06" db="EMBL/GenBank/DDBJ databases">
        <authorList>
            <person name="Li R."/>
            <person name="Bekaert M."/>
        </authorList>
    </citation>
    <scope>NUCLEOTIDE SEQUENCE [LARGE SCALE GENOMIC DNA]</scope>
    <source>
        <strain evidence="3">wild</strain>
    </source>
</reference>
<feature type="coiled-coil region" evidence="1">
    <location>
        <begin position="666"/>
        <end position="693"/>
    </location>
</feature>
<dbReference type="Proteomes" id="UP000507470">
    <property type="component" value="Unassembled WGS sequence"/>
</dbReference>